<dbReference type="InterPro" id="IPR001789">
    <property type="entry name" value="Sig_transdc_resp-reg_receiver"/>
</dbReference>
<evidence type="ECO:0000256" key="2">
    <source>
        <dbReference type="ARBA" id="ARBA00024867"/>
    </source>
</evidence>
<dbReference type="AlphaFoldDB" id="A0A4R2T1N5"/>
<proteinExistence type="predicted"/>
<feature type="modified residue" description="4-aspartylphosphate" evidence="3">
    <location>
        <position position="55"/>
    </location>
</feature>
<dbReference type="SMART" id="SM00448">
    <property type="entry name" value="REC"/>
    <property type="match status" value="1"/>
</dbReference>
<accession>A0A4R2T1N5</accession>
<dbReference type="PANTHER" id="PTHR37299">
    <property type="entry name" value="TRANSCRIPTIONAL REGULATOR-RELATED"/>
    <property type="match status" value="1"/>
</dbReference>
<dbReference type="GO" id="GO:0003677">
    <property type="term" value="F:DNA binding"/>
    <property type="evidence" value="ECO:0007669"/>
    <property type="project" value="InterPro"/>
</dbReference>
<feature type="domain" description="Response regulatory" evidence="4">
    <location>
        <begin position="4"/>
        <end position="118"/>
    </location>
</feature>
<dbReference type="OrthoDB" id="9809318at2"/>
<sequence>MPYQVVIVDDEMPARMNILNLISQHDDFVVVGEASSGTEAVKLCEKAMPDIVFLDIQLQDMTGLDVAAMLIKLPSHPKIVFVTAFNEYAIKAFEFSVVDYLLKPIDEKRFIMTINKLRREVKYSSQTTIDAVHILIKKHLQLEHSKQKISLEKDGKLFVLSPRDIIYIETSNRNTKVISSRGDFISSLSISDWDERLQEHGFFRPHRSFLINLDEIDEIILWFHNSLQIKMRGHKNNIPISRNKLKEFKEKVGLEN</sequence>
<protein>
    <recommendedName>
        <fullName evidence="1">Stage 0 sporulation protein A homolog</fullName>
    </recommendedName>
</protein>
<reference evidence="6 7" key="1">
    <citation type="submission" date="2019-03" db="EMBL/GenBank/DDBJ databases">
        <title>Genomic Encyclopedia of Type Strains, Phase IV (KMG-IV): sequencing the most valuable type-strain genomes for metagenomic binning, comparative biology and taxonomic classification.</title>
        <authorList>
            <person name="Goeker M."/>
        </authorList>
    </citation>
    <scope>NUCLEOTIDE SEQUENCE [LARGE SCALE GENOMIC DNA]</scope>
    <source>
        <strain evidence="6 7">DSM 100013</strain>
    </source>
</reference>
<dbReference type="SUPFAM" id="SSF52172">
    <property type="entry name" value="CheY-like"/>
    <property type="match status" value="1"/>
</dbReference>
<dbReference type="PANTHER" id="PTHR37299:SF1">
    <property type="entry name" value="STAGE 0 SPORULATION PROTEIN A HOMOLOG"/>
    <property type="match status" value="1"/>
</dbReference>
<gene>
    <name evidence="6" type="ORF">EDD79_106511</name>
</gene>
<evidence type="ECO:0000256" key="1">
    <source>
        <dbReference type="ARBA" id="ARBA00018672"/>
    </source>
</evidence>
<dbReference type="InterPro" id="IPR046947">
    <property type="entry name" value="LytR-like"/>
</dbReference>
<organism evidence="6 7">
    <name type="scientific">Serpentinicella alkaliphila</name>
    <dbReference type="NCBI Taxonomy" id="1734049"/>
    <lineage>
        <taxon>Bacteria</taxon>
        <taxon>Bacillati</taxon>
        <taxon>Bacillota</taxon>
        <taxon>Clostridia</taxon>
        <taxon>Peptostreptococcales</taxon>
        <taxon>Natronincolaceae</taxon>
        <taxon>Serpentinicella</taxon>
    </lineage>
</organism>
<name>A0A4R2T1N5_9FIRM</name>
<comment type="function">
    <text evidence="2">May play the central regulatory role in sporulation. It may be an element of the effector pathway responsible for the activation of sporulation genes in response to nutritional stress. Spo0A may act in concert with spo0H (a sigma factor) to control the expression of some genes that are critical to the sporulation process.</text>
</comment>
<evidence type="ECO:0000313" key="6">
    <source>
        <dbReference type="EMBL" id="TCP95046.1"/>
    </source>
</evidence>
<keyword evidence="7" id="KW-1185">Reference proteome</keyword>
<dbReference type="PROSITE" id="PS50930">
    <property type="entry name" value="HTH_LYTTR"/>
    <property type="match status" value="1"/>
</dbReference>
<dbReference type="Gene3D" id="2.40.50.1020">
    <property type="entry name" value="LytTr DNA-binding domain"/>
    <property type="match status" value="1"/>
</dbReference>
<dbReference type="InterPro" id="IPR011006">
    <property type="entry name" value="CheY-like_superfamily"/>
</dbReference>
<dbReference type="EMBL" id="SLYC01000065">
    <property type="protein sequence ID" value="TCP95046.1"/>
    <property type="molecule type" value="Genomic_DNA"/>
</dbReference>
<dbReference type="PROSITE" id="PS50110">
    <property type="entry name" value="RESPONSE_REGULATORY"/>
    <property type="match status" value="1"/>
</dbReference>
<evidence type="ECO:0000256" key="3">
    <source>
        <dbReference type="PROSITE-ProRule" id="PRU00169"/>
    </source>
</evidence>
<comment type="caution">
    <text evidence="6">The sequence shown here is derived from an EMBL/GenBank/DDBJ whole genome shotgun (WGS) entry which is preliminary data.</text>
</comment>
<dbReference type="Pfam" id="PF04397">
    <property type="entry name" value="LytTR"/>
    <property type="match status" value="1"/>
</dbReference>
<dbReference type="GO" id="GO:0000156">
    <property type="term" value="F:phosphorelay response regulator activity"/>
    <property type="evidence" value="ECO:0007669"/>
    <property type="project" value="InterPro"/>
</dbReference>
<dbReference type="Pfam" id="PF00072">
    <property type="entry name" value="Response_reg"/>
    <property type="match status" value="1"/>
</dbReference>
<keyword evidence="3" id="KW-0597">Phosphoprotein</keyword>
<dbReference type="Proteomes" id="UP000295504">
    <property type="component" value="Unassembled WGS sequence"/>
</dbReference>
<dbReference type="RefSeq" id="WP_132849753.1">
    <property type="nucleotide sequence ID" value="NZ_CP058648.1"/>
</dbReference>
<evidence type="ECO:0000313" key="7">
    <source>
        <dbReference type="Proteomes" id="UP000295504"/>
    </source>
</evidence>
<dbReference type="SMART" id="SM00850">
    <property type="entry name" value="LytTR"/>
    <property type="match status" value="1"/>
</dbReference>
<dbReference type="Gene3D" id="3.40.50.2300">
    <property type="match status" value="1"/>
</dbReference>
<feature type="domain" description="HTH LytTR-type" evidence="5">
    <location>
        <begin position="149"/>
        <end position="254"/>
    </location>
</feature>
<evidence type="ECO:0000259" key="5">
    <source>
        <dbReference type="PROSITE" id="PS50930"/>
    </source>
</evidence>
<evidence type="ECO:0000259" key="4">
    <source>
        <dbReference type="PROSITE" id="PS50110"/>
    </source>
</evidence>
<dbReference type="InterPro" id="IPR007492">
    <property type="entry name" value="LytTR_DNA-bd_dom"/>
</dbReference>